<keyword evidence="4" id="KW-1185">Reference proteome</keyword>
<comment type="caution">
    <text evidence="2">The sequence shown here is derived from an EMBL/GenBank/DDBJ whole genome shotgun (WGS) entry which is preliminary data.</text>
</comment>
<dbReference type="EMBL" id="JACVVK020000025">
    <property type="protein sequence ID" value="KAK7502545.1"/>
    <property type="molecule type" value="Genomic_DNA"/>
</dbReference>
<evidence type="ECO:0000256" key="1">
    <source>
        <dbReference type="SAM" id="MobiDB-lite"/>
    </source>
</evidence>
<accession>A0ABD0LTC5</accession>
<organism evidence="2 4">
    <name type="scientific">Batillaria attramentaria</name>
    <dbReference type="NCBI Taxonomy" id="370345"/>
    <lineage>
        <taxon>Eukaryota</taxon>
        <taxon>Metazoa</taxon>
        <taxon>Spiralia</taxon>
        <taxon>Lophotrochozoa</taxon>
        <taxon>Mollusca</taxon>
        <taxon>Gastropoda</taxon>
        <taxon>Caenogastropoda</taxon>
        <taxon>Sorbeoconcha</taxon>
        <taxon>Cerithioidea</taxon>
        <taxon>Batillariidae</taxon>
        <taxon>Batillaria</taxon>
    </lineage>
</organism>
<protein>
    <submittedName>
        <fullName evidence="2">Uncharacterized protein</fullName>
    </submittedName>
</protein>
<sequence length="93" mass="9730">MLLVLRWGPGLKLEAVTTAVQGTETIGPGPRPPPSDPVGVDEGDSLGKRGDSDSHAELGPYMSGSLRSLRDEAVSVSSRSTEKGDTKGQKKKV</sequence>
<dbReference type="EMBL" id="JACVVK020000025">
    <property type="protein sequence ID" value="KAK7502537.1"/>
    <property type="molecule type" value="Genomic_DNA"/>
</dbReference>
<reference evidence="2 4" key="2">
    <citation type="journal article" date="2023" name="Sci. Data">
        <title>Genome assembly of the Korean intertidal mud-creeper Batillaria attramentaria.</title>
        <authorList>
            <person name="Patra A.K."/>
            <person name="Ho P.T."/>
            <person name="Jun S."/>
            <person name="Lee S.J."/>
            <person name="Kim Y."/>
            <person name="Won Y.J."/>
        </authorList>
    </citation>
    <scope>NUCLEOTIDE SEQUENCE [LARGE SCALE GENOMIC DNA]</scope>
    <source>
        <strain evidence="2">Wonlab-2016</strain>
    </source>
</reference>
<feature type="region of interest" description="Disordered" evidence="1">
    <location>
        <begin position="21"/>
        <end position="93"/>
    </location>
</feature>
<proteinExistence type="predicted"/>
<gene>
    <name evidence="2" type="ORF">BaRGS_00006112</name>
    <name evidence="3" type="ORF">BaRGS_00006120</name>
</gene>
<evidence type="ECO:0000313" key="4">
    <source>
        <dbReference type="Proteomes" id="UP001519460"/>
    </source>
</evidence>
<reference evidence="2" key="3">
    <citation type="submission" date="2023-01" db="EMBL/GenBank/DDBJ databases">
        <authorList>
            <person name="Patra A."/>
        </authorList>
    </citation>
    <scope>NUCLEOTIDE SEQUENCE</scope>
    <source>
        <strain evidence="2">Wonlab-2016</strain>
        <tissue evidence="2">Foot muscle</tissue>
    </source>
</reference>
<evidence type="ECO:0000313" key="2">
    <source>
        <dbReference type="EMBL" id="KAK7502537.1"/>
    </source>
</evidence>
<reference evidence="2" key="1">
    <citation type="submission" date="2020-09" db="EMBL/GenBank/DDBJ databases">
        <authorList>
            <person name="Won Y."/>
        </authorList>
    </citation>
    <scope>NUCLEOTIDE SEQUENCE</scope>
    <source>
        <strain evidence="2">Wonlab-2016</strain>
        <tissue evidence="2">Foot muscle</tissue>
    </source>
</reference>
<evidence type="ECO:0000313" key="3">
    <source>
        <dbReference type="EMBL" id="KAK7502545.1"/>
    </source>
</evidence>
<feature type="compositionally biased region" description="Basic and acidic residues" evidence="1">
    <location>
        <begin position="80"/>
        <end position="93"/>
    </location>
</feature>
<dbReference type="AlphaFoldDB" id="A0ABD0LTC5"/>
<dbReference type="Proteomes" id="UP001519460">
    <property type="component" value="Unassembled WGS sequence"/>
</dbReference>
<feature type="compositionally biased region" description="Basic and acidic residues" evidence="1">
    <location>
        <begin position="45"/>
        <end position="56"/>
    </location>
</feature>
<name>A0ABD0LTC5_9CAEN</name>